<dbReference type="RefSeq" id="WP_204600555.1">
    <property type="nucleotide sequence ID" value="NZ_JBHSED010000003.1"/>
</dbReference>
<protein>
    <recommendedName>
        <fullName evidence="3">Lipoprotein</fullName>
    </recommendedName>
</protein>
<name>A0ABV8S672_9BACL</name>
<gene>
    <name evidence="1" type="ORF">ACFO1S_03735</name>
</gene>
<reference evidence="2" key="1">
    <citation type="journal article" date="2019" name="Int. J. Syst. Evol. Microbiol.">
        <title>The Global Catalogue of Microorganisms (GCM) 10K type strain sequencing project: providing services to taxonomists for standard genome sequencing and annotation.</title>
        <authorList>
            <consortium name="The Broad Institute Genomics Platform"/>
            <consortium name="The Broad Institute Genome Sequencing Center for Infectious Disease"/>
            <person name="Wu L."/>
            <person name="Ma J."/>
        </authorList>
    </citation>
    <scope>NUCLEOTIDE SEQUENCE [LARGE SCALE GENOMIC DNA]</scope>
    <source>
        <strain evidence="2">CGMCC 4.1641</strain>
    </source>
</reference>
<evidence type="ECO:0000313" key="1">
    <source>
        <dbReference type="EMBL" id="MFC4302550.1"/>
    </source>
</evidence>
<proteinExistence type="predicted"/>
<sequence>MCKASRVARGISLVVLLGGLFGCGANNSQEQEGARAANAGTAVETAAVVETEARADREEPRLERYENDDFSILYPANLHQAEAEEEGGLVAFESRAEEGSAQERLTISVKTYEEHAPYTNRLVGYHTEQMAELLNQFIVNKRDGYYAHTATASGVRALINYQEYDDGQTGETRVLYNLLVPLEKKLYLLTYSCSKEAYEAKKLHAIRKTTESIEFKSMPESAWNVRDLNLSTNGNQALAIAELSTYRSLSNGMKVKPADLFRDPRKYYGQAVTVTGTIVYLDQFEPIGGLRSEIVLETRDGTYVDVLGIRKPDKELKLGYRTTLTGLPIGKGDVPNEDGGVYTYVFLVSD</sequence>
<dbReference type="Proteomes" id="UP001595755">
    <property type="component" value="Unassembled WGS sequence"/>
</dbReference>
<organism evidence="1 2">
    <name type="scientific">Cohnella boryungensis</name>
    <dbReference type="NCBI Taxonomy" id="768479"/>
    <lineage>
        <taxon>Bacteria</taxon>
        <taxon>Bacillati</taxon>
        <taxon>Bacillota</taxon>
        <taxon>Bacilli</taxon>
        <taxon>Bacillales</taxon>
        <taxon>Paenibacillaceae</taxon>
        <taxon>Cohnella</taxon>
    </lineage>
</organism>
<accession>A0ABV8S672</accession>
<dbReference type="PROSITE" id="PS51257">
    <property type="entry name" value="PROKAR_LIPOPROTEIN"/>
    <property type="match status" value="1"/>
</dbReference>
<dbReference type="EMBL" id="JBHSED010000003">
    <property type="protein sequence ID" value="MFC4302550.1"/>
    <property type="molecule type" value="Genomic_DNA"/>
</dbReference>
<keyword evidence="2" id="KW-1185">Reference proteome</keyword>
<comment type="caution">
    <text evidence="1">The sequence shown here is derived from an EMBL/GenBank/DDBJ whole genome shotgun (WGS) entry which is preliminary data.</text>
</comment>
<evidence type="ECO:0000313" key="2">
    <source>
        <dbReference type="Proteomes" id="UP001595755"/>
    </source>
</evidence>
<evidence type="ECO:0008006" key="3">
    <source>
        <dbReference type="Google" id="ProtNLM"/>
    </source>
</evidence>